<dbReference type="Proteomes" id="UP001589627">
    <property type="component" value="Unassembled WGS sequence"/>
</dbReference>
<accession>A0ABV5YZA2</accession>
<keyword evidence="2" id="KW-1185">Reference proteome</keyword>
<feature type="non-terminal residue" evidence="1">
    <location>
        <position position="61"/>
    </location>
</feature>
<comment type="caution">
    <text evidence="1">The sequence shown here is derived from an EMBL/GenBank/DDBJ whole genome shotgun (WGS) entry which is preliminary data.</text>
</comment>
<organism evidence="1 2">
    <name type="scientific">Actinoallomurus acaciae</name>
    <dbReference type="NCBI Taxonomy" id="502577"/>
    <lineage>
        <taxon>Bacteria</taxon>
        <taxon>Bacillati</taxon>
        <taxon>Actinomycetota</taxon>
        <taxon>Actinomycetes</taxon>
        <taxon>Streptosporangiales</taxon>
        <taxon>Thermomonosporaceae</taxon>
        <taxon>Actinoallomurus</taxon>
    </lineage>
</organism>
<dbReference type="RefSeq" id="WP_378213625.1">
    <property type="nucleotide sequence ID" value="NZ_JBHLZP010001065.1"/>
</dbReference>
<evidence type="ECO:0000313" key="2">
    <source>
        <dbReference type="Proteomes" id="UP001589627"/>
    </source>
</evidence>
<sequence>MTARSEEVDERMSPIVEEGSLIAGLVGALALAPDTAQSDFRELLGALARAGTLGTVALVPG</sequence>
<protein>
    <submittedName>
        <fullName evidence="1">Uncharacterized protein</fullName>
    </submittedName>
</protein>
<name>A0ABV5YZA2_9ACTN</name>
<proteinExistence type="predicted"/>
<gene>
    <name evidence="1" type="ORF">ACFFNX_50455</name>
</gene>
<dbReference type="EMBL" id="JBHLZP010001065">
    <property type="protein sequence ID" value="MFB9840398.1"/>
    <property type="molecule type" value="Genomic_DNA"/>
</dbReference>
<evidence type="ECO:0000313" key="1">
    <source>
        <dbReference type="EMBL" id="MFB9840398.1"/>
    </source>
</evidence>
<reference evidence="1 2" key="1">
    <citation type="submission" date="2024-09" db="EMBL/GenBank/DDBJ databases">
        <authorList>
            <person name="Sun Q."/>
            <person name="Mori K."/>
        </authorList>
    </citation>
    <scope>NUCLEOTIDE SEQUENCE [LARGE SCALE GENOMIC DNA]</scope>
    <source>
        <strain evidence="1 2">TBRC 0563</strain>
    </source>
</reference>